<proteinExistence type="predicted"/>
<evidence type="ECO:0000313" key="2">
    <source>
        <dbReference type="Proteomes" id="UP000031549"/>
    </source>
</evidence>
<name>A0A846HA85_9CYAN</name>
<dbReference type="RefSeq" id="WP_039747701.1">
    <property type="nucleotide sequence ID" value="NZ_JTCM02000026.1"/>
</dbReference>
<dbReference type="InterPro" id="IPR038296">
    <property type="entry name" value="ParD_sf"/>
</dbReference>
<sequence length="91" mass="10421">MQIVLPPEVEVLVQRQLSSGKYQNAIEVILAGIKLLEQQEDIYQGRLQNLQQEARIGWEASQRGEVVDRVTAMAQIRANVRSRYSYNSPNH</sequence>
<reference evidence="1 2" key="1">
    <citation type="journal article" date="2015" name="Genome Announc.">
        <title>Draft Genome Sequence of Cyanobacterium Hassallia byssoidea Strain VB512170, Isolated from Monuments in India.</title>
        <authorList>
            <person name="Singh D."/>
            <person name="Chandrababunaidu M.M."/>
            <person name="Panda A."/>
            <person name="Sen D."/>
            <person name="Bhattacharyya S."/>
            <person name="Adhikary S.P."/>
            <person name="Tripathy S."/>
        </authorList>
    </citation>
    <scope>NUCLEOTIDE SEQUENCE [LARGE SCALE GENOMIC DNA]</scope>
    <source>
        <strain evidence="1 2">VB512170</strain>
    </source>
</reference>
<comment type="caution">
    <text evidence="1">The sequence shown here is derived from an EMBL/GenBank/DDBJ whole genome shotgun (WGS) entry which is preliminary data.</text>
</comment>
<accession>A0A846HA85</accession>
<dbReference type="InterPro" id="IPR022789">
    <property type="entry name" value="ParD"/>
</dbReference>
<dbReference type="Gene3D" id="6.10.10.120">
    <property type="entry name" value="Antitoxin ParD1-like"/>
    <property type="match status" value="1"/>
</dbReference>
<dbReference type="EMBL" id="JTCM02000026">
    <property type="protein sequence ID" value="NEU73604.1"/>
    <property type="molecule type" value="Genomic_DNA"/>
</dbReference>
<dbReference type="AlphaFoldDB" id="A0A846HA85"/>
<organism evidence="1 2">
    <name type="scientific">Hassallia byssoidea VB512170</name>
    <dbReference type="NCBI Taxonomy" id="1304833"/>
    <lineage>
        <taxon>Bacteria</taxon>
        <taxon>Bacillati</taxon>
        <taxon>Cyanobacteriota</taxon>
        <taxon>Cyanophyceae</taxon>
        <taxon>Nostocales</taxon>
        <taxon>Tolypothrichaceae</taxon>
        <taxon>Hassallia</taxon>
    </lineage>
</organism>
<protein>
    <submittedName>
        <fullName evidence="1">Type II toxin-antitoxin system ParD family antitoxin</fullName>
    </submittedName>
</protein>
<dbReference type="Pfam" id="PF03693">
    <property type="entry name" value="ParD_antitoxin"/>
    <property type="match status" value="1"/>
</dbReference>
<dbReference type="Proteomes" id="UP000031549">
    <property type="component" value="Unassembled WGS sequence"/>
</dbReference>
<evidence type="ECO:0000313" key="1">
    <source>
        <dbReference type="EMBL" id="NEU73604.1"/>
    </source>
</evidence>
<gene>
    <name evidence="1" type="ORF">PI95_013785</name>
</gene>
<keyword evidence="2" id="KW-1185">Reference proteome</keyword>